<dbReference type="InterPro" id="IPR053183">
    <property type="entry name" value="ASL1"/>
</dbReference>
<reference evidence="3" key="1">
    <citation type="submission" date="2014-08" db="EMBL/GenBank/DDBJ databases">
        <authorList>
            <person name="Sharma Rahul"/>
            <person name="Thines Marco"/>
        </authorList>
    </citation>
    <scope>NUCLEOTIDE SEQUENCE</scope>
</reference>
<accession>A0A0F7SGW4</accession>
<dbReference type="Gene3D" id="3.20.20.80">
    <property type="entry name" value="Glycosidases"/>
    <property type="match status" value="1"/>
</dbReference>
<proteinExistence type="predicted"/>
<dbReference type="GO" id="GO:0016787">
    <property type="term" value="F:hydrolase activity"/>
    <property type="evidence" value="ECO:0007669"/>
    <property type="project" value="UniProtKB-KW"/>
</dbReference>
<evidence type="ECO:0000313" key="3">
    <source>
        <dbReference type="EMBL" id="CDZ97610.1"/>
    </source>
</evidence>
<dbReference type="PANTHER" id="PTHR34154">
    <property type="entry name" value="ALKALI-SENSITIVE LINKAGE PROTEIN 1"/>
    <property type="match status" value="1"/>
</dbReference>
<keyword evidence="1" id="KW-0732">Signal</keyword>
<dbReference type="InterPro" id="IPR017853">
    <property type="entry name" value="GH"/>
</dbReference>
<feature type="chain" id="PRO_5002521948" evidence="1">
    <location>
        <begin position="23"/>
        <end position="268"/>
    </location>
</feature>
<feature type="domain" description="Asl1-like glycosyl hydrolase catalytic" evidence="2">
    <location>
        <begin position="38"/>
        <end position="265"/>
    </location>
</feature>
<dbReference type="EMBL" id="LN483249">
    <property type="protein sequence ID" value="CDZ97610.1"/>
    <property type="molecule type" value="Genomic_DNA"/>
</dbReference>
<dbReference type="GO" id="GO:0071966">
    <property type="term" value="P:fungal-type cell wall polysaccharide metabolic process"/>
    <property type="evidence" value="ECO:0007669"/>
    <property type="project" value="TreeGrafter"/>
</dbReference>
<protein>
    <submittedName>
        <fullName evidence="3">Uncharacterized protein family, glycosyl hydrolase catalytic domain</fullName>
    </submittedName>
</protein>
<dbReference type="Pfam" id="PF11790">
    <property type="entry name" value="Glyco_hydro_cc"/>
    <property type="match status" value="1"/>
</dbReference>
<evidence type="ECO:0000259" key="2">
    <source>
        <dbReference type="Pfam" id="PF11790"/>
    </source>
</evidence>
<dbReference type="AlphaFoldDB" id="A0A0F7SGW4"/>
<dbReference type="PANTHER" id="PTHR34154:SF3">
    <property type="entry name" value="ALKALI-SENSITIVE LINKAGE PROTEIN 1"/>
    <property type="match status" value="1"/>
</dbReference>
<name>A0A0F7SGW4_PHARH</name>
<keyword evidence="3" id="KW-0378">Hydrolase</keyword>
<organism evidence="3">
    <name type="scientific">Phaffia rhodozyma</name>
    <name type="common">Yeast</name>
    <name type="synonym">Xanthophyllomyces dendrorhous</name>
    <dbReference type="NCBI Taxonomy" id="264483"/>
    <lineage>
        <taxon>Eukaryota</taxon>
        <taxon>Fungi</taxon>
        <taxon>Dikarya</taxon>
        <taxon>Basidiomycota</taxon>
        <taxon>Agaricomycotina</taxon>
        <taxon>Tremellomycetes</taxon>
        <taxon>Cystofilobasidiales</taxon>
        <taxon>Mrakiaceae</taxon>
        <taxon>Phaffia</taxon>
    </lineage>
</organism>
<feature type="signal peptide" evidence="1">
    <location>
        <begin position="1"/>
        <end position="22"/>
    </location>
</feature>
<sequence length="268" mass="29466">MFSTIWAPALLTIATMMKPSLAVNPKRGFGFPSSATSVTDLATLSASSELSWLYNWGRTPASTTGLGSGPGSFVPMIWNGVDISSFVDFVISGGYTEILAFNEPDAADQANMLATDAAALWIEYLEPLRSNHGVRLGAPAVTSSETGRQWLRDFITACDGNCNIDFLPLHWYGDSVDLWSQSWYFGQYIWSMHGEFSSLGPVWITEWASTSTDLNDVAAFMNSSMAILDSYDWIERYAWFGGFRTTDTWGLLDTNGKLTNIGKIYTSA</sequence>
<dbReference type="GO" id="GO:0009277">
    <property type="term" value="C:fungal-type cell wall"/>
    <property type="evidence" value="ECO:0007669"/>
    <property type="project" value="TreeGrafter"/>
</dbReference>
<dbReference type="SUPFAM" id="SSF51445">
    <property type="entry name" value="(Trans)glycosidases"/>
    <property type="match status" value="1"/>
</dbReference>
<evidence type="ECO:0000256" key="1">
    <source>
        <dbReference type="SAM" id="SignalP"/>
    </source>
</evidence>
<dbReference type="InterPro" id="IPR024655">
    <property type="entry name" value="Asl1_glyco_hydro_catalytic"/>
</dbReference>